<accession>A0A4Q2U6W5</accession>
<feature type="domain" description="BD-FAE-like" evidence="3">
    <location>
        <begin position="221"/>
        <end position="424"/>
    </location>
</feature>
<dbReference type="EMBL" id="QYBB01000021">
    <property type="protein sequence ID" value="RYC30757.1"/>
    <property type="molecule type" value="Genomic_DNA"/>
</dbReference>
<dbReference type="OrthoDB" id="9771666at2"/>
<dbReference type="SUPFAM" id="SSF53474">
    <property type="entry name" value="alpha/beta-Hydrolases"/>
    <property type="match status" value="1"/>
</dbReference>
<dbReference type="InterPro" id="IPR050300">
    <property type="entry name" value="GDXG_lipolytic_enzyme"/>
</dbReference>
<keyword evidence="1 4" id="KW-0378">Hydrolase</keyword>
<protein>
    <submittedName>
        <fullName evidence="4">Alpha/beta hydrolase</fullName>
    </submittedName>
</protein>
<dbReference type="InterPro" id="IPR029058">
    <property type="entry name" value="AB_hydrolase_fold"/>
</dbReference>
<dbReference type="Proteomes" id="UP000290759">
    <property type="component" value="Unassembled WGS sequence"/>
</dbReference>
<feature type="compositionally biased region" description="Basic residues" evidence="2">
    <location>
        <begin position="59"/>
        <end position="69"/>
    </location>
</feature>
<evidence type="ECO:0000313" key="4">
    <source>
        <dbReference type="EMBL" id="RYC30757.1"/>
    </source>
</evidence>
<dbReference type="AlphaFoldDB" id="A0A4Q2U6W5"/>
<organism evidence="4 5">
    <name type="scientific">Lichenibacterium minor</name>
    <dbReference type="NCBI Taxonomy" id="2316528"/>
    <lineage>
        <taxon>Bacteria</taxon>
        <taxon>Pseudomonadati</taxon>
        <taxon>Pseudomonadota</taxon>
        <taxon>Alphaproteobacteria</taxon>
        <taxon>Hyphomicrobiales</taxon>
        <taxon>Lichenihabitantaceae</taxon>
        <taxon>Lichenibacterium</taxon>
    </lineage>
</organism>
<gene>
    <name evidence="4" type="ORF">D3273_17245</name>
</gene>
<dbReference type="Pfam" id="PF20434">
    <property type="entry name" value="BD-FAE"/>
    <property type="match status" value="1"/>
</dbReference>
<evidence type="ECO:0000256" key="1">
    <source>
        <dbReference type="ARBA" id="ARBA00022801"/>
    </source>
</evidence>
<sequence length="480" mass="50360">MCHAVPHPRAGRPRAGDRGGLARWRGRRGALPGGLRAPCRGGGRRRRSRRRPFPQGRAQRPRAAVRRRLLFGGDLGPGAGARPALLAHGRRDPPRPGAGRFAGGLHAGLRQGQQVRRQGRGGQRQPYLLHDRHGGPVGIGARPPAFQPAGAAPRRPRRLRREGAALLLHDAPPIRGGAEAAVRASRALAAALACAAVGLSAPARAGDFADLRYGPDRLQSLDLHVPDGGGPAPLVVYFHGGAFVGGDKHPCAPQLVAMLAARGIAFACADYRLAPAVRFPAPMQDGARAVQWLRAHAGDYGLDPSRVALMGLSAGAGVAFWVAFHPDGADPLSPDPVLRQPTGVSAVVTANAQATYDPADIAARFRTDRLPRWLAQFYGAGSTAELGDARFRAAEADASPIHTIHAGAPPVYSWYGKAAEPLPADASPADYVHSPAQGDLLAEAARERGATLTLRTAADTGGWRGFLGEAVPFLADHLGR</sequence>
<comment type="caution">
    <text evidence="4">The sequence shown here is derived from an EMBL/GenBank/DDBJ whole genome shotgun (WGS) entry which is preliminary data.</text>
</comment>
<feature type="region of interest" description="Disordered" evidence="2">
    <location>
        <begin position="1"/>
        <end position="157"/>
    </location>
</feature>
<keyword evidence="5" id="KW-1185">Reference proteome</keyword>
<evidence type="ECO:0000259" key="3">
    <source>
        <dbReference type="Pfam" id="PF20434"/>
    </source>
</evidence>
<reference evidence="4 5" key="1">
    <citation type="submission" date="2018-12" db="EMBL/GenBank/DDBJ databases">
        <authorList>
            <person name="Grouzdev D.S."/>
            <person name="Krutkina M.S."/>
        </authorList>
    </citation>
    <scope>NUCLEOTIDE SEQUENCE [LARGE SCALE GENOMIC DNA]</scope>
    <source>
        <strain evidence="4 5">RmlP026</strain>
    </source>
</reference>
<dbReference type="Gene3D" id="3.40.50.1820">
    <property type="entry name" value="alpha/beta hydrolase"/>
    <property type="match status" value="1"/>
</dbReference>
<feature type="compositionally biased region" description="Basic residues" evidence="2">
    <location>
        <begin position="42"/>
        <end position="52"/>
    </location>
</feature>
<proteinExistence type="predicted"/>
<dbReference type="InterPro" id="IPR049492">
    <property type="entry name" value="BD-FAE-like_dom"/>
</dbReference>
<evidence type="ECO:0000256" key="2">
    <source>
        <dbReference type="SAM" id="MobiDB-lite"/>
    </source>
</evidence>
<evidence type="ECO:0000313" key="5">
    <source>
        <dbReference type="Proteomes" id="UP000290759"/>
    </source>
</evidence>
<feature type="compositionally biased region" description="Low complexity" evidence="2">
    <location>
        <begin position="29"/>
        <end position="39"/>
    </location>
</feature>
<feature type="compositionally biased region" description="Low complexity" evidence="2">
    <location>
        <begin position="140"/>
        <end position="153"/>
    </location>
</feature>
<name>A0A4Q2U6W5_9HYPH</name>
<dbReference type="GO" id="GO:0016787">
    <property type="term" value="F:hydrolase activity"/>
    <property type="evidence" value="ECO:0007669"/>
    <property type="project" value="UniProtKB-KW"/>
</dbReference>
<dbReference type="PANTHER" id="PTHR48081">
    <property type="entry name" value="AB HYDROLASE SUPERFAMILY PROTEIN C4A8.06C"/>
    <property type="match status" value="1"/>
</dbReference>
<reference evidence="4 5" key="2">
    <citation type="submission" date="2019-02" db="EMBL/GenBank/DDBJ databases">
        <title>'Lichenibacterium ramalinii' gen. nov. sp. nov., 'Lichenibacterium minor' gen. nov. sp. nov.</title>
        <authorList>
            <person name="Pankratov T."/>
        </authorList>
    </citation>
    <scope>NUCLEOTIDE SEQUENCE [LARGE SCALE GENOMIC DNA]</scope>
    <source>
        <strain evidence="4 5">RmlP026</strain>
    </source>
</reference>